<dbReference type="Pfam" id="PF00403">
    <property type="entry name" value="HMA"/>
    <property type="match status" value="1"/>
</dbReference>
<accession>B5VPG8</accession>
<evidence type="ECO:0000259" key="10">
    <source>
        <dbReference type="PROSITE" id="PS50846"/>
    </source>
</evidence>
<evidence type="ECO:0000256" key="5">
    <source>
        <dbReference type="ARBA" id="ARBA00022490"/>
    </source>
</evidence>
<dbReference type="PROSITE" id="PS50846">
    <property type="entry name" value="HMA_2"/>
    <property type="match status" value="1"/>
</dbReference>
<dbReference type="GO" id="GO:0005737">
    <property type="term" value="C:cytoplasm"/>
    <property type="evidence" value="ECO:0007669"/>
    <property type="project" value="UniProtKB-SubCell"/>
</dbReference>
<evidence type="ECO:0000313" key="12">
    <source>
        <dbReference type="Proteomes" id="UP000008988"/>
    </source>
</evidence>
<dbReference type="GO" id="GO:0006801">
    <property type="term" value="P:superoxide metabolic process"/>
    <property type="evidence" value="ECO:0007669"/>
    <property type="project" value="InterPro"/>
</dbReference>
<dbReference type="OrthoDB" id="666972at2759"/>
<evidence type="ECO:0000256" key="1">
    <source>
        <dbReference type="ARBA" id="ARBA00001973"/>
    </source>
</evidence>
<organism evidence="11 12">
    <name type="scientific">Saccharomyces cerevisiae (strain AWRI1631)</name>
    <name type="common">Baker's yeast</name>
    <dbReference type="NCBI Taxonomy" id="545124"/>
    <lineage>
        <taxon>Eukaryota</taxon>
        <taxon>Fungi</taxon>
        <taxon>Dikarya</taxon>
        <taxon>Ascomycota</taxon>
        <taxon>Saccharomycotina</taxon>
        <taxon>Saccharomycetes</taxon>
        <taxon>Saccharomycetales</taxon>
        <taxon>Saccharomycetaceae</taxon>
        <taxon>Saccharomyces</taxon>
    </lineage>
</organism>
<keyword evidence="7" id="KW-0186">Copper</keyword>
<dbReference type="CDD" id="cd00371">
    <property type="entry name" value="HMA"/>
    <property type="match status" value="1"/>
</dbReference>
<evidence type="ECO:0000256" key="6">
    <source>
        <dbReference type="ARBA" id="ARBA00022723"/>
    </source>
</evidence>
<name>B5VPG8_YEAS6</name>
<dbReference type="GO" id="GO:0005507">
    <property type="term" value="F:copper ion binding"/>
    <property type="evidence" value="ECO:0007669"/>
    <property type="project" value="InterPro"/>
</dbReference>
<dbReference type="FunFam" id="2.60.40.200:FF:000009">
    <property type="entry name" value="Superoxide dismutase 1 copper chaperone"/>
    <property type="match status" value="1"/>
</dbReference>
<keyword evidence="9" id="KW-0143">Chaperone</keyword>
<comment type="subcellular location">
    <subcellularLocation>
        <location evidence="2">Cytoplasm</location>
    </subcellularLocation>
</comment>
<protein>
    <recommendedName>
        <fullName evidence="4">Superoxide dismutase 1 copper chaperone</fullName>
    </recommendedName>
</protein>
<dbReference type="SUPFAM" id="SSF49329">
    <property type="entry name" value="Cu,Zn superoxide dismutase-like"/>
    <property type="match status" value="1"/>
</dbReference>
<dbReference type="SUPFAM" id="SSF55008">
    <property type="entry name" value="HMA, heavy metal-associated domain"/>
    <property type="match status" value="1"/>
</dbReference>
<dbReference type="InterPro" id="IPR036163">
    <property type="entry name" value="HMA_dom_sf"/>
</dbReference>
<dbReference type="EMBL" id="ABSV01001805">
    <property type="protein sequence ID" value="EDZ70173.1"/>
    <property type="molecule type" value="Genomic_DNA"/>
</dbReference>
<gene>
    <name evidence="11" type="ORF">AWRI1631_131810</name>
</gene>
<sequence>MTTNDTYEATYAIPMHCENCVNDIKACLKNVPGINSLNFDIEQQIMSVESSVAPSTIINTLRNCGKDAIIRGAGKPNSSAVAILETFQKYTIDQKKDTAVRGLARIVQVGENKTLFDITVNGVPEAGNYHASIHEKGDVSKGVESTGKVWHKFDEPIECFNESDLGKNLYSGKTFLSAPLPTWQLIGRSFVISKSLNHPENEPSSVKDYSFLGVIARSAGVWENNKQVCACTGKTFGKREKMPWPTTSNRTSKIAQRSVIQI</sequence>
<dbReference type="InterPro" id="IPR024134">
    <property type="entry name" value="SOD_Cu/Zn_/chaperone"/>
</dbReference>
<comment type="similarity">
    <text evidence="3">Belongs to the CCS1 family.</text>
</comment>
<keyword evidence="8" id="KW-1015">Disulfide bond</keyword>
<evidence type="ECO:0000256" key="7">
    <source>
        <dbReference type="ARBA" id="ARBA00023008"/>
    </source>
</evidence>
<proteinExistence type="inferred from homology"/>
<evidence type="ECO:0000256" key="3">
    <source>
        <dbReference type="ARBA" id="ARBA00010636"/>
    </source>
</evidence>
<dbReference type="Proteomes" id="UP000008988">
    <property type="component" value="Unassembled WGS sequence"/>
</dbReference>
<comment type="caution">
    <text evidence="11">The sequence shown here is derived from an EMBL/GenBank/DDBJ whole genome shotgun (WGS) entry which is preliminary data.</text>
</comment>
<dbReference type="InterPro" id="IPR036423">
    <property type="entry name" value="SOD-like_Cu/Zn_dom_sf"/>
</dbReference>
<dbReference type="Gene3D" id="2.60.40.200">
    <property type="entry name" value="Superoxide dismutase, copper/zinc binding domain"/>
    <property type="match status" value="1"/>
</dbReference>
<reference evidence="11 12" key="1">
    <citation type="journal article" date="2008" name="FEMS Yeast Res.">
        <title>Comparative genome analysis of a Saccharomyces cerevisiae wine strain.</title>
        <authorList>
            <person name="Borneman A.R."/>
            <person name="Forgan A.H."/>
            <person name="Pretorius I.S."/>
            <person name="Chambers P.J."/>
        </authorList>
    </citation>
    <scope>NUCLEOTIDE SEQUENCE [LARGE SCALE GENOMIC DNA]</scope>
    <source>
        <strain evidence="11 12">AWRI1631</strain>
    </source>
</reference>
<dbReference type="PANTHER" id="PTHR10003">
    <property type="entry name" value="SUPEROXIDE DISMUTASE CU-ZN -RELATED"/>
    <property type="match status" value="1"/>
</dbReference>
<dbReference type="FunFam" id="3.30.70.100:FF:000038">
    <property type="entry name" value="Superoxide dismutase 1 copper chaperone"/>
    <property type="match status" value="1"/>
</dbReference>
<evidence type="ECO:0000256" key="9">
    <source>
        <dbReference type="ARBA" id="ARBA00023186"/>
    </source>
</evidence>
<dbReference type="Gene3D" id="3.30.70.100">
    <property type="match status" value="1"/>
</dbReference>
<evidence type="ECO:0000256" key="2">
    <source>
        <dbReference type="ARBA" id="ARBA00004496"/>
    </source>
</evidence>
<dbReference type="AlphaFoldDB" id="B5VPG8"/>
<keyword evidence="6" id="KW-0479">Metal-binding</keyword>
<evidence type="ECO:0000313" key="11">
    <source>
        <dbReference type="EMBL" id="EDZ70173.1"/>
    </source>
</evidence>
<dbReference type="InterPro" id="IPR006121">
    <property type="entry name" value="HMA_dom"/>
</dbReference>
<evidence type="ECO:0000256" key="8">
    <source>
        <dbReference type="ARBA" id="ARBA00023157"/>
    </source>
</evidence>
<evidence type="ECO:0000256" key="4">
    <source>
        <dbReference type="ARBA" id="ARBA00016103"/>
    </source>
</evidence>
<feature type="domain" description="HMA" evidence="10">
    <location>
        <begin position="6"/>
        <end position="69"/>
    </location>
</feature>
<comment type="cofactor">
    <cofactor evidence="1">
        <name>Cu(2+)</name>
        <dbReference type="ChEBI" id="CHEBI:29036"/>
    </cofactor>
</comment>
<keyword evidence="5" id="KW-0963">Cytoplasm</keyword>